<organism evidence="1 2">
    <name type="scientific">Acaulospora colombiana</name>
    <dbReference type="NCBI Taxonomy" id="27376"/>
    <lineage>
        <taxon>Eukaryota</taxon>
        <taxon>Fungi</taxon>
        <taxon>Fungi incertae sedis</taxon>
        <taxon>Mucoromycota</taxon>
        <taxon>Glomeromycotina</taxon>
        <taxon>Glomeromycetes</taxon>
        <taxon>Diversisporales</taxon>
        <taxon>Acaulosporaceae</taxon>
        <taxon>Acaulospora</taxon>
    </lineage>
</organism>
<evidence type="ECO:0000313" key="2">
    <source>
        <dbReference type="Proteomes" id="UP000789525"/>
    </source>
</evidence>
<dbReference type="Proteomes" id="UP000789525">
    <property type="component" value="Unassembled WGS sequence"/>
</dbReference>
<sequence length="47" mass="5355">GRRGFSKEWTRIIDVKSTKGTIQSLIVNLGGVWLLKHLENHINGPVW</sequence>
<proteinExistence type="predicted"/>
<dbReference type="EMBL" id="CAJVPT010046348">
    <property type="protein sequence ID" value="CAG8737895.1"/>
    <property type="molecule type" value="Genomic_DNA"/>
</dbReference>
<reference evidence="1" key="1">
    <citation type="submission" date="2021-06" db="EMBL/GenBank/DDBJ databases">
        <authorList>
            <person name="Kallberg Y."/>
            <person name="Tangrot J."/>
            <person name="Rosling A."/>
        </authorList>
    </citation>
    <scope>NUCLEOTIDE SEQUENCE</scope>
    <source>
        <strain evidence="1">CL356</strain>
    </source>
</reference>
<name>A0ACA9Q6G4_9GLOM</name>
<protein>
    <submittedName>
        <fullName evidence="1">13990_t:CDS:1</fullName>
    </submittedName>
</protein>
<comment type="caution">
    <text evidence="1">The sequence shown here is derived from an EMBL/GenBank/DDBJ whole genome shotgun (WGS) entry which is preliminary data.</text>
</comment>
<keyword evidence="2" id="KW-1185">Reference proteome</keyword>
<feature type="non-terminal residue" evidence="1">
    <location>
        <position position="1"/>
    </location>
</feature>
<gene>
    <name evidence="1" type="ORF">ACOLOM_LOCUS12002</name>
</gene>
<evidence type="ECO:0000313" key="1">
    <source>
        <dbReference type="EMBL" id="CAG8737895.1"/>
    </source>
</evidence>
<accession>A0ACA9Q6G4</accession>